<gene>
    <name evidence="2" type="ORF">TbgDal_III2070</name>
</gene>
<feature type="compositionally biased region" description="Basic and acidic residues" evidence="1">
    <location>
        <begin position="22"/>
        <end position="36"/>
    </location>
</feature>
<sequence>MVIPHTAAANSQKCMYNKEMRRGDGIRHEQQREQQSFRRRPPLQTHEHPLHLTPVTYAVRCFRAQTHSEGLWHYIYCSIAFLPPHAASQASQKQSPLRDGCSSFPIARSAVAHNPSTPSAKPSVA</sequence>
<name>C9ZKA5_TRYB9</name>
<protein>
    <submittedName>
        <fullName evidence="2">Uncharacterized protein</fullName>
    </submittedName>
</protein>
<dbReference type="EMBL" id="FN554966">
    <property type="protein sequence ID" value="CBH09869.1"/>
    <property type="molecule type" value="Genomic_DNA"/>
</dbReference>
<dbReference type="AlphaFoldDB" id="C9ZKA5"/>
<dbReference type="GeneID" id="23858983"/>
<evidence type="ECO:0000313" key="2">
    <source>
        <dbReference type="EMBL" id="CBH09869.1"/>
    </source>
</evidence>
<proteinExistence type="predicted"/>
<evidence type="ECO:0000256" key="1">
    <source>
        <dbReference type="SAM" id="MobiDB-lite"/>
    </source>
</evidence>
<accession>C9ZKA5</accession>
<reference evidence="3" key="1">
    <citation type="journal article" date="2010" name="PLoS Negl. Trop. Dis.">
        <title>The genome sequence of Trypanosoma brucei gambiense, causative agent of chronic human african trypanosomiasis.</title>
        <authorList>
            <person name="Jackson A.P."/>
            <person name="Sanders M."/>
            <person name="Berry A."/>
            <person name="McQuillan J."/>
            <person name="Aslett M.A."/>
            <person name="Quail M.A."/>
            <person name="Chukualim B."/>
            <person name="Capewell P."/>
            <person name="MacLeod A."/>
            <person name="Melville S.E."/>
            <person name="Gibson W."/>
            <person name="Barry J.D."/>
            <person name="Berriman M."/>
            <person name="Hertz-Fowler C."/>
        </authorList>
    </citation>
    <scope>NUCLEOTIDE SEQUENCE [LARGE SCALE GENOMIC DNA]</scope>
    <source>
        <strain evidence="3">MHOM/CI/86/DAL972</strain>
    </source>
</reference>
<organism evidence="2 3">
    <name type="scientific">Trypanosoma brucei gambiense (strain MHOM/CI/86/DAL972)</name>
    <dbReference type="NCBI Taxonomy" id="679716"/>
    <lineage>
        <taxon>Eukaryota</taxon>
        <taxon>Discoba</taxon>
        <taxon>Euglenozoa</taxon>
        <taxon>Kinetoplastea</taxon>
        <taxon>Metakinetoplastina</taxon>
        <taxon>Trypanosomatida</taxon>
        <taxon>Trypanosomatidae</taxon>
        <taxon>Trypanosoma</taxon>
    </lineage>
</organism>
<dbReference type="Proteomes" id="UP000002316">
    <property type="component" value="Chromosome 3"/>
</dbReference>
<evidence type="ECO:0000313" key="3">
    <source>
        <dbReference type="Proteomes" id="UP000002316"/>
    </source>
</evidence>
<dbReference type="RefSeq" id="XP_011772162.1">
    <property type="nucleotide sequence ID" value="XM_011773860.1"/>
</dbReference>
<feature type="region of interest" description="Disordered" evidence="1">
    <location>
        <begin position="22"/>
        <end position="49"/>
    </location>
</feature>
<dbReference type="KEGG" id="tbg:TbgDal_III2070"/>